<dbReference type="Proteomes" id="UP000074382">
    <property type="component" value="Unassembled WGS sequence"/>
</dbReference>
<feature type="domain" description="Phosphatidic acid phosphatase type 2/haloperoxidase" evidence="8">
    <location>
        <begin position="86"/>
        <end position="193"/>
    </location>
</feature>
<dbReference type="EMBL" id="LGEM01000099">
    <property type="protein sequence ID" value="KUP96123.1"/>
    <property type="molecule type" value="Genomic_DNA"/>
</dbReference>
<dbReference type="OrthoDB" id="5289372at2"/>
<name>A0A147KFQ6_THECS</name>
<dbReference type="GO" id="GO:0005886">
    <property type="term" value="C:plasma membrane"/>
    <property type="evidence" value="ECO:0007669"/>
    <property type="project" value="UniProtKB-SubCell"/>
</dbReference>
<dbReference type="GO" id="GO:0016787">
    <property type="term" value="F:hydrolase activity"/>
    <property type="evidence" value="ECO:0007669"/>
    <property type="project" value="UniProtKB-KW"/>
</dbReference>
<keyword evidence="6 7" id="KW-0472">Membrane</keyword>
<feature type="transmembrane region" description="Helical" evidence="7">
    <location>
        <begin position="86"/>
        <end position="104"/>
    </location>
</feature>
<evidence type="ECO:0000256" key="3">
    <source>
        <dbReference type="ARBA" id="ARBA00022692"/>
    </source>
</evidence>
<dbReference type="SUPFAM" id="SSF48317">
    <property type="entry name" value="Acid phosphatase/Vanadium-dependent haloperoxidase"/>
    <property type="match status" value="1"/>
</dbReference>
<keyword evidence="5 7" id="KW-1133">Transmembrane helix</keyword>
<evidence type="ECO:0000256" key="1">
    <source>
        <dbReference type="ARBA" id="ARBA00004651"/>
    </source>
</evidence>
<organism evidence="9 10">
    <name type="scientific">Thermobifida cellulosilytica TB100</name>
    <dbReference type="NCBI Taxonomy" id="665004"/>
    <lineage>
        <taxon>Bacteria</taxon>
        <taxon>Bacillati</taxon>
        <taxon>Actinomycetota</taxon>
        <taxon>Actinomycetes</taxon>
        <taxon>Streptosporangiales</taxon>
        <taxon>Nocardiopsidaceae</taxon>
        <taxon>Thermobifida</taxon>
    </lineage>
</organism>
<dbReference type="STRING" id="665004.AC529_13815"/>
<dbReference type="PATRIC" id="fig|665004.4.peg.3405"/>
<comment type="caution">
    <text evidence="9">The sequence shown here is derived from an EMBL/GenBank/DDBJ whole genome shotgun (WGS) entry which is preliminary data.</text>
</comment>
<evidence type="ECO:0000256" key="5">
    <source>
        <dbReference type="ARBA" id="ARBA00022989"/>
    </source>
</evidence>
<dbReference type="PANTHER" id="PTHR14969:SF62">
    <property type="entry name" value="DECAPRENYLPHOSPHORYL-5-PHOSPHORIBOSE PHOSPHATASE RV3807C-RELATED"/>
    <property type="match status" value="1"/>
</dbReference>
<proteinExistence type="predicted"/>
<gene>
    <name evidence="9" type="ORF">AC529_13815</name>
</gene>
<evidence type="ECO:0000313" key="10">
    <source>
        <dbReference type="Proteomes" id="UP000074382"/>
    </source>
</evidence>
<dbReference type="SMART" id="SM00014">
    <property type="entry name" value="acidPPc"/>
    <property type="match status" value="1"/>
</dbReference>
<evidence type="ECO:0000313" key="9">
    <source>
        <dbReference type="EMBL" id="KUP96123.1"/>
    </source>
</evidence>
<sequence>MARIGAAAAGLLLAFTALALLLAAGTGRSPVHGWDAVLTGAVADTRSPFATGAALLLHHVGAWPWGSVLVVGLLLPLVLLRRWISALLVALAWAATFLAAVPLAKDVVGRGRPAQGLVVEDSAAYPSGHTAFAAALAVAAAAVSPPRARIPVLLAGAAFTAVMAWSRMYLGVHWFFDTVGGALLGAGLGLLVWWLLHPLLPRPVTGGERRD</sequence>
<dbReference type="RefSeq" id="WP_083948314.1">
    <property type="nucleotide sequence ID" value="NZ_KQ950184.1"/>
</dbReference>
<evidence type="ECO:0000259" key="8">
    <source>
        <dbReference type="SMART" id="SM00014"/>
    </source>
</evidence>
<evidence type="ECO:0000256" key="7">
    <source>
        <dbReference type="SAM" id="Phobius"/>
    </source>
</evidence>
<keyword evidence="10" id="KW-1185">Reference proteome</keyword>
<keyword evidence="3 7" id="KW-0812">Transmembrane</keyword>
<dbReference type="Pfam" id="PF01569">
    <property type="entry name" value="PAP2"/>
    <property type="match status" value="1"/>
</dbReference>
<feature type="transmembrane region" description="Helical" evidence="7">
    <location>
        <begin position="150"/>
        <end position="168"/>
    </location>
</feature>
<feature type="transmembrane region" description="Helical" evidence="7">
    <location>
        <begin position="57"/>
        <end position="79"/>
    </location>
</feature>
<evidence type="ECO:0000256" key="4">
    <source>
        <dbReference type="ARBA" id="ARBA00022801"/>
    </source>
</evidence>
<reference evidence="10" key="1">
    <citation type="journal article" date="2017" name="Acta Aliment.">
        <title>Plant polysaccharide degrading enzyme system of Thermpbifida cellulosilytica TB100 revealed by de novo genome project data.</title>
        <authorList>
            <person name="Toth A."/>
            <person name="Baka E."/>
            <person name="Luzics S."/>
            <person name="Bata-Vidacs I."/>
            <person name="Nagy I."/>
            <person name="Balint B."/>
            <person name="Herceg R."/>
            <person name="Olasz F."/>
            <person name="Wilk T."/>
            <person name="Nagy T."/>
            <person name="Kriszt B."/>
            <person name="Nagy I."/>
            <person name="Kukolya J."/>
        </authorList>
    </citation>
    <scope>NUCLEOTIDE SEQUENCE [LARGE SCALE GENOMIC DNA]</scope>
    <source>
        <strain evidence="10">TB100</strain>
    </source>
</reference>
<dbReference type="InterPro" id="IPR036938">
    <property type="entry name" value="PAP2/HPO_sf"/>
</dbReference>
<keyword evidence="4" id="KW-0378">Hydrolase</keyword>
<dbReference type="PANTHER" id="PTHR14969">
    <property type="entry name" value="SPHINGOSINE-1-PHOSPHATE PHOSPHOHYDROLASE"/>
    <property type="match status" value="1"/>
</dbReference>
<evidence type="ECO:0000256" key="2">
    <source>
        <dbReference type="ARBA" id="ARBA00022475"/>
    </source>
</evidence>
<accession>A0A147KFQ6</accession>
<dbReference type="AlphaFoldDB" id="A0A147KFQ6"/>
<comment type="subcellular location">
    <subcellularLocation>
        <location evidence="1">Cell membrane</location>
        <topology evidence="1">Multi-pass membrane protein</topology>
    </subcellularLocation>
</comment>
<feature type="transmembrane region" description="Helical" evidence="7">
    <location>
        <begin position="174"/>
        <end position="196"/>
    </location>
</feature>
<evidence type="ECO:0000256" key="6">
    <source>
        <dbReference type="ARBA" id="ARBA00023136"/>
    </source>
</evidence>
<dbReference type="Gene3D" id="1.20.144.10">
    <property type="entry name" value="Phosphatidic acid phosphatase type 2/haloperoxidase"/>
    <property type="match status" value="1"/>
</dbReference>
<protein>
    <submittedName>
        <fullName evidence="9">Phosphoesterase</fullName>
    </submittedName>
</protein>
<keyword evidence="2" id="KW-1003">Cell membrane</keyword>
<dbReference type="InterPro" id="IPR000326">
    <property type="entry name" value="PAP2/HPO"/>
</dbReference>
<feature type="transmembrane region" description="Helical" evidence="7">
    <location>
        <begin position="124"/>
        <end position="143"/>
    </location>
</feature>